<dbReference type="GO" id="GO:0005886">
    <property type="term" value="C:plasma membrane"/>
    <property type="evidence" value="ECO:0007669"/>
    <property type="project" value="UniProtKB-SubCell"/>
</dbReference>
<comment type="subcellular location">
    <subcellularLocation>
        <location evidence="2 13">Cell membrane</location>
        <topology evidence="2 13">Multi-pass membrane protein</topology>
    </subcellularLocation>
</comment>
<dbReference type="GO" id="GO:0046583">
    <property type="term" value="F:monoatomic cation efflux transmembrane transporter activity"/>
    <property type="evidence" value="ECO:0007669"/>
    <property type="project" value="TreeGrafter"/>
</dbReference>
<accession>A0A1I5HML4</accession>
<keyword evidence="11 13" id="KW-0472">Membrane</keyword>
<evidence type="ECO:0000256" key="8">
    <source>
        <dbReference type="ARBA" id="ARBA00022989"/>
    </source>
</evidence>
<keyword evidence="6" id="KW-0533">Nickel</keyword>
<dbReference type="Gene3D" id="3.40.50.1980">
    <property type="entry name" value="Nitrogenase molybdenum iron protein domain"/>
    <property type="match status" value="1"/>
</dbReference>
<evidence type="ECO:0000256" key="6">
    <source>
        <dbReference type="ARBA" id="ARBA00022596"/>
    </source>
</evidence>
<keyword evidence="8 13" id="KW-1133">Transmembrane helix</keyword>
<evidence type="ECO:0000256" key="13">
    <source>
        <dbReference type="RuleBase" id="RU362101"/>
    </source>
</evidence>
<dbReference type="STRING" id="655353.SAMN04488056_10713"/>
<dbReference type="GO" id="GO:0032025">
    <property type="term" value="P:response to cobalt ion"/>
    <property type="evidence" value="ECO:0007669"/>
    <property type="project" value="TreeGrafter"/>
</dbReference>
<organism evidence="14 15">
    <name type="scientific">Cohaesibacter marisflavi</name>
    <dbReference type="NCBI Taxonomy" id="655353"/>
    <lineage>
        <taxon>Bacteria</taxon>
        <taxon>Pseudomonadati</taxon>
        <taxon>Pseudomonadota</taxon>
        <taxon>Alphaproteobacteria</taxon>
        <taxon>Hyphomicrobiales</taxon>
        <taxon>Cohaesibacteraceae</taxon>
    </lineage>
</organism>
<evidence type="ECO:0000256" key="1">
    <source>
        <dbReference type="ARBA" id="ARBA00002510"/>
    </source>
</evidence>
<evidence type="ECO:0000256" key="4">
    <source>
        <dbReference type="ARBA" id="ARBA00022448"/>
    </source>
</evidence>
<dbReference type="GO" id="GO:0006824">
    <property type="term" value="P:cobalt ion transport"/>
    <property type="evidence" value="ECO:0007669"/>
    <property type="project" value="UniProtKB-KW"/>
</dbReference>
<dbReference type="InterPro" id="IPR011541">
    <property type="entry name" value="Ni/Co_transpt_high_affinity"/>
</dbReference>
<dbReference type="AlphaFoldDB" id="A0A1I5HML4"/>
<name>A0A1I5HML4_9HYPH</name>
<dbReference type="EMBL" id="FOVR01000007">
    <property type="protein sequence ID" value="SFO49535.1"/>
    <property type="molecule type" value="Genomic_DNA"/>
</dbReference>
<evidence type="ECO:0000256" key="3">
    <source>
        <dbReference type="ARBA" id="ARBA00022426"/>
    </source>
</evidence>
<dbReference type="Pfam" id="PF03824">
    <property type="entry name" value="NicO"/>
    <property type="match status" value="1"/>
</dbReference>
<gene>
    <name evidence="14" type="ORF">SAMN04488056_10713</name>
</gene>
<dbReference type="Proteomes" id="UP000199236">
    <property type="component" value="Unassembled WGS sequence"/>
</dbReference>
<dbReference type="GO" id="GO:0015099">
    <property type="term" value="F:nickel cation transmembrane transporter activity"/>
    <property type="evidence" value="ECO:0007669"/>
    <property type="project" value="UniProtKB-UniRule"/>
</dbReference>
<proteinExistence type="inferred from homology"/>
<keyword evidence="9" id="KW-0406">Ion transport</keyword>
<evidence type="ECO:0000313" key="15">
    <source>
        <dbReference type="Proteomes" id="UP000199236"/>
    </source>
</evidence>
<keyword evidence="4 13" id="KW-0813">Transport</keyword>
<feature type="transmembrane region" description="Helical" evidence="13">
    <location>
        <begin position="331"/>
        <end position="354"/>
    </location>
</feature>
<keyword evidence="15" id="KW-1185">Reference proteome</keyword>
<reference evidence="14 15" key="1">
    <citation type="submission" date="2016-10" db="EMBL/GenBank/DDBJ databases">
        <authorList>
            <person name="de Groot N.N."/>
        </authorList>
    </citation>
    <scope>NUCLEOTIDE SEQUENCE [LARGE SCALE GENOMIC DNA]</scope>
    <source>
        <strain evidence="14 15">CGMCC 1.9157</strain>
    </source>
</reference>
<dbReference type="RefSeq" id="WP_090073186.1">
    <property type="nucleotide sequence ID" value="NZ_FOVR01000007.1"/>
</dbReference>
<comment type="similarity">
    <text evidence="13">Belongs to the NiCoT transporter (TC 2.A.52) family.</text>
</comment>
<feature type="transmembrane region" description="Helical" evidence="13">
    <location>
        <begin position="284"/>
        <end position="310"/>
    </location>
</feature>
<dbReference type="GO" id="GO:0010045">
    <property type="term" value="P:response to nickel cation"/>
    <property type="evidence" value="ECO:0007669"/>
    <property type="project" value="TreeGrafter"/>
</dbReference>
<evidence type="ECO:0000256" key="11">
    <source>
        <dbReference type="ARBA" id="ARBA00023136"/>
    </source>
</evidence>
<evidence type="ECO:0000256" key="12">
    <source>
        <dbReference type="ARBA" id="ARBA00023285"/>
    </source>
</evidence>
<evidence type="ECO:0000256" key="9">
    <source>
        <dbReference type="ARBA" id="ARBA00023065"/>
    </source>
</evidence>
<keyword evidence="3" id="KW-0171">Cobalt transport</keyword>
<protein>
    <recommendedName>
        <fullName evidence="13">Nickel/cobalt efflux system</fullName>
    </recommendedName>
</protein>
<dbReference type="PANTHER" id="PTHR40659">
    <property type="entry name" value="NICKEL/COBALT EFFLUX SYSTEM RCNA"/>
    <property type="match status" value="1"/>
</dbReference>
<evidence type="ECO:0000256" key="5">
    <source>
        <dbReference type="ARBA" id="ARBA00022475"/>
    </source>
</evidence>
<evidence type="ECO:0000256" key="10">
    <source>
        <dbReference type="ARBA" id="ARBA00023112"/>
    </source>
</evidence>
<evidence type="ECO:0000313" key="14">
    <source>
        <dbReference type="EMBL" id="SFO49535.1"/>
    </source>
</evidence>
<keyword evidence="10" id="KW-0921">Nickel transport</keyword>
<keyword evidence="7 13" id="KW-0812">Transmembrane</keyword>
<dbReference type="InterPro" id="IPR051224">
    <property type="entry name" value="NiCoT_RcnA"/>
</dbReference>
<feature type="transmembrane region" description="Helical" evidence="13">
    <location>
        <begin position="133"/>
        <end position="158"/>
    </location>
</feature>
<sequence length="357" mass="37877">MRLSLGPFRPSVGTLFAGFALVMLSAAFLWVAMPLAAHATPSPFGVALPDTTGPMATSGLWADIQRWILARQSDFYMALKDAVKLVRTSWPALFLLLGLSMAYGLFHAAGPGHGKVVLTTYLFASGASARKGAILALVAAMVQASVAVLLIGIAAVLLNLTSIVITQTAQLLELASYAMFVILGGWLILRAMRSASHEWGRLKGNEPAVAHHVDHHDHDHHHHHHHDHHHDEACGCGHSHAAPLEVIEQAKGVRGMALAVISMGLRPCSGALIVLVFALSQKVFWAGVLSAYAMGLGTGLTVAALALIAVYARSFSQVLANRGLPSKALDWFGVIILFLAGVIVLMFGGILLLANLL</sequence>
<feature type="transmembrane region" description="Helical" evidence="13">
    <location>
        <begin position="12"/>
        <end position="33"/>
    </location>
</feature>
<feature type="transmembrane region" description="Helical" evidence="13">
    <location>
        <begin position="170"/>
        <end position="189"/>
    </location>
</feature>
<dbReference type="PANTHER" id="PTHR40659:SF1">
    <property type="entry name" value="NICKEL_COBALT EFFLUX SYSTEM RCNA"/>
    <property type="match status" value="1"/>
</dbReference>
<keyword evidence="5" id="KW-1003">Cell membrane</keyword>
<comment type="function">
    <text evidence="1">Efflux system for nickel and cobalt.</text>
</comment>
<feature type="transmembrane region" description="Helical" evidence="13">
    <location>
        <begin position="257"/>
        <end position="278"/>
    </location>
</feature>
<dbReference type="OrthoDB" id="9812956at2"/>
<evidence type="ECO:0000256" key="2">
    <source>
        <dbReference type="ARBA" id="ARBA00004651"/>
    </source>
</evidence>
<feature type="transmembrane region" description="Helical" evidence="13">
    <location>
        <begin position="90"/>
        <end position="112"/>
    </location>
</feature>
<evidence type="ECO:0000256" key="7">
    <source>
        <dbReference type="ARBA" id="ARBA00022692"/>
    </source>
</evidence>
<keyword evidence="12" id="KW-0170">Cobalt</keyword>